<evidence type="ECO:0000313" key="10">
    <source>
        <dbReference type="Proteomes" id="UP000230405"/>
    </source>
</evidence>
<organism evidence="9 10">
    <name type="scientific">Candidatus Komeilibacteria bacterium CG_4_10_14_0_2_um_filter_37_10</name>
    <dbReference type="NCBI Taxonomy" id="1974470"/>
    <lineage>
        <taxon>Bacteria</taxon>
        <taxon>Candidatus Komeiliibacteriota</taxon>
    </lineage>
</organism>
<proteinExistence type="inferred from homology"/>
<dbReference type="Proteomes" id="UP000230405">
    <property type="component" value="Unassembled WGS sequence"/>
</dbReference>
<keyword evidence="5" id="KW-0210">Decarboxylase</keyword>
<dbReference type="NCBIfam" id="TIGR00286">
    <property type="entry name" value="pyruvoyl-dependent arginine decarboxylase"/>
    <property type="match status" value="1"/>
</dbReference>
<evidence type="ECO:0000256" key="5">
    <source>
        <dbReference type="ARBA" id="ARBA00022793"/>
    </source>
</evidence>
<evidence type="ECO:0000256" key="7">
    <source>
        <dbReference type="ARBA" id="ARBA00023317"/>
    </source>
</evidence>
<evidence type="ECO:0000256" key="1">
    <source>
        <dbReference type="ARBA" id="ARBA00001928"/>
    </source>
</evidence>
<dbReference type="InterPro" id="IPR016105">
    <property type="entry name" value="Pyr-dep_his/arg-deCO2ase_sand"/>
</dbReference>
<evidence type="ECO:0000256" key="8">
    <source>
        <dbReference type="ARBA" id="ARBA00049309"/>
    </source>
</evidence>
<keyword evidence="7" id="KW-0670">Pyruvate</keyword>
<dbReference type="PIRSF" id="PIRSF005216">
    <property type="entry name" value="Pyruvoyl-dep_arg_deCO2ase"/>
    <property type="match status" value="1"/>
</dbReference>
<dbReference type="PANTHER" id="PTHR40438:SF1">
    <property type="entry name" value="PYRUVOYL-DEPENDENT ARGININE DECARBOXYLASE"/>
    <property type="match status" value="1"/>
</dbReference>
<reference evidence="10" key="1">
    <citation type="submission" date="2017-09" db="EMBL/GenBank/DDBJ databases">
        <title>Depth-based differentiation of microbial function through sediment-hosted aquifers and enrichment of novel symbionts in the deep terrestrial subsurface.</title>
        <authorList>
            <person name="Probst A.J."/>
            <person name="Ladd B."/>
            <person name="Jarett J.K."/>
            <person name="Geller-Mcgrath D.E."/>
            <person name="Sieber C.M.K."/>
            <person name="Emerson J.B."/>
            <person name="Anantharaman K."/>
            <person name="Thomas B.C."/>
            <person name="Malmstrom R."/>
            <person name="Stieglmeier M."/>
            <person name="Klingl A."/>
            <person name="Woyke T."/>
            <person name="Ryan C.M."/>
            <person name="Banfield J.F."/>
        </authorList>
    </citation>
    <scope>NUCLEOTIDE SEQUENCE [LARGE SCALE GENOMIC DNA]</scope>
</reference>
<sequence length="185" mass="20392">MGNRHVPQSIFFVKGIGRHKDELASFEDALRNAGIEKFNLVVTVSSIFPPKCRIISARKGLSLLEPGEIVHCVIARLASKETNRLLAAAVGLAKPKDSKQYGYLSEHHAFGQTGKIAGDYAEDLAASMLGTMLGIEVDPEKDWSERRKEYRSRGHILKSRHICQSAEVTSDGRWTTVIAVAMMVS</sequence>
<keyword evidence="6" id="KW-0456">Lyase</keyword>
<evidence type="ECO:0000256" key="4">
    <source>
        <dbReference type="ARBA" id="ARBA00014727"/>
    </source>
</evidence>
<dbReference type="GO" id="GO:0006527">
    <property type="term" value="P:L-arginine catabolic process"/>
    <property type="evidence" value="ECO:0007669"/>
    <property type="project" value="InterPro"/>
</dbReference>
<dbReference type="EC" id="4.1.1.19" evidence="3"/>
<accession>A0A2M7VE70</accession>
<dbReference type="InterPro" id="IPR016104">
    <property type="entry name" value="Pyr-dep_his/arg-deCO2ase"/>
</dbReference>
<dbReference type="HAMAP" id="MF_01404">
    <property type="entry name" value="PvlArgDC"/>
    <property type="match status" value="1"/>
</dbReference>
<dbReference type="SUPFAM" id="SSF56271">
    <property type="entry name" value="Pyruvoyl-dependent histidine and arginine decarboxylases"/>
    <property type="match status" value="1"/>
</dbReference>
<evidence type="ECO:0000256" key="6">
    <source>
        <dbReference type="ARBA" id="ARBA00023239"/>
    </source>
</evidence>
<dbReference type="SFLD" id="SFLDS00055">
    <property type="entry name" value="Pyruvoyl-Dependent_Histidine/A"/>
    <property type="match status" value="1"/>
</dbReference>
<dbReference type="EMBL" id="PFPO01000068">
    <property type="protein sequence ID" value="PIZ98761.1"/>
    <property type="molecule type" value="Genomic_DNA"/>
</dbReference>
<name>A0A2M7VE70_9BACT</name>
<comment type="cofactor">
    <cofactor evidence="1">
        <name>pyruvate</name>
        <dbReference type="ChEBI" id="CHEBI:15361"/>
    </cofactor>
</comment>
<evidence type="ECO:0000256" key="3">
    <source>
        <dbReference type="ARBA" id="ARBA00012426"/>
    </source>
</evidence>
<dbReference type="AlphaFoldDB" id="A0A2M7VE70"/>
<dbReference type="GO" id="GO:0008792">
    <property type="term" value="F:arginine decarboxylase activity"/>
    <property type="evidence" value="ECO:0007669"/>
    <property type="project" value="UniProtKB-EC"/>
</dbReference>
<dbReference type="Gene3D" id="3.50.20.10">
    <property type="entry name" value="Pyruvoyl-Dependent Histidine Decarboxylase, subunit B"/>
    <property type="match status" value="1"/>
</dbReference>
<dbReference type="InterPro" id="IPR002724">
    <property type="entry name" value="Pyruvoyl-dep_arg_deCO2ase"/>
</dbReference>
<gene>
    <name evidence="9" type="ORF">COX77_03495</name>
</gene>
<dbReference type="Pfam" id="PF01862">
    <property type="entry name" value="PvlArgDC"/>
    <property type="match status" value="1"/>
</dbReference>
<dbReference type="SFLD" id="SFLDG01170">
    <property type="entry name" value="Pyruvoyl-dependent_arginine_de"/>
    <property type="match status" value="1"/>
</dbReference>
<evidence type="ECO:0000313" key="9">
    <source>
        <dbReference type="EMBL" id="PIZ98761.1"/>
    </source>
</evidence>
<dbReference type="PANTHER" id="PTHR40438">
    <property type="entry name" value="PYRUVOYL-DEPENDENT ARGININE DECARBOXYLASE"/>
    <property type="match status" value="1"/>
</dbReference>
<comment type="similarity">
    <text evidence="2">Belongs to the pyruvoyl-dependent arginine decarboxylase family.</text>
</comment>
<comment type="caution">
    <text evidence="9">The sequence shown here is derived from an EMBL/GenBank/DDBJ whole genome shotgun (WGS) entry which is preliminary data.</text>
</comment>
<evidence type="ECO:0000256" key="2">
    <source>
        <dbReference type="ARBA" id="ARBA00008611"/>
    </source>
</evidence>
<comment type="catalytic activity">
    <reaction evidence="8">
        <text>L-arginine + H(+) = agmatine + CO2</text>
        <dbReference type="Rhea" id="RHEA:17641"/>
        <dbReference type="ChEBI" id="CHEBI:15378"/>
        <dbReference type="ChEBI" id="CHEBI:16526"/>
        <dbReference type="ChEBI" id="CHEBI:32682"/>
        <dbReference type="ChEBI" id="CHEBI:58145"/>
        <dbReference type="EC" id="4.1.1.19"/>
    </reaction>
</comment>
<protein>
    <recommendedName>
        <fullName evidence="4">Pyruvoyl-dependent arginine decarboxylase AaxB</fullName>
        <ecNumber evidence="3">4.1.1.19</ecNumber>
    </recommendedName>
</protein>